<dbReference type="RefSeq" id="WP_281488016.1">
    <property type="nucleotide sequence ID" value="NZ_JASATX010000001.1"/>
</dbReference>
<dbReference type="PANTHER" id="PTHR36302:SF1">
    <property type="entry name" value="COPPER CHAPERONE PCU(A)C"/>
    <property type="match status" value="1"/>
</dbReference>
<dbReference type="InterPro" id="IPR036182">
    <property type="entry name" value="PCuAC_sf"/>
</dbReference>
<comment type="caution">
    <text evidence="2">The sequence shown here is derived from an EMBL/GenBank/DDBJ whole genome shotgun (WGS) entry which is preliminary data.</text>
</comment>
<keyword evidence="3" id="KW-1185">Reference proteome</keyword>
<dbReference type="InterPro" id="IPR058248">
    <property type="entry name" value="Lxx211020-like"/>
</dbReference>
<evidence type="ECO:0000313" key="2">
    <source>
        <dbReference type="EMBL" id="MDI2098269.1"/>
    </source>
</evidence>
<sequence length="215" mass="22650">MNTNTNTNTNTLAHGILDKHRKRSIARGPRSRSVLAAAALAIAAGLSLASCAPQAGARGTEAEKIELHDVWAKAALQADGMTGIFAEAVNASDSLVTVTGVESEVAGVAELHEIVIDDRGASVMREKQDGFEIPANGTRTFAPGGDHLMLMQLERDLKPGESVAFTLRFADGSSSDHVAIVKEYAGANENYGDHDPDGDHDHGHDGDHDHGGEDH</sequence>
<feature type="region of interest" description="Disordered" evidence="1">
    <location>
        <begin position="188"/>
        <end position="215"/>
    </location>
</feature>
<dbReference type="AlphaFoldDB" id="A0AAW6T7H3"/>
<dbReference type="Pfam" id="PF04314">
    <property type="entry name" value="PCuAC"/>
    <property type="match status" value="1"/>
</dbReference>
<evidence type="ECO:0000313" key="3">
    <source>
        <dbReference type="Proteomes" id="UP001321506"/>
    </source>
</evidence>
<reference evidence="2 3" key="1">
    <citation type="submission" date="2023-04" db="EMBL/GenBank/DDBJ databases">
        <title>Klugiella caeni sp. nov. isolated from the sludge of biochemical tank.</title>
        <authorList>
            <person name="Geng K."/>
        </authorList>
    </citation>
    <scope>NUCLEOTIDE SEQUENCE [LARGE SCALE GENOMIC DNA]</scope>
    <source>
        <strain evidence="2 3">YN-L-19</strain>
    </source>
</reference>
<proteinExistence type="predicted"/>
<dbReference type="InterPro" id="IPR006311">
    <property type="entry name" value="TAT_signal"/>
</dbReference>
<name>A0AAW6T7H3_9MICO</name>
<dbReference type="SUPFAM" id="SSF110087">
    <property type="entry name" value="DR1885-like metal-binding protein"/>
    <property type="match status" value="1"/>
</dbReference>
<dbReference type="Proteomes" id="UP001321506">
    <property type="component" value="Unassembled WGS sequence"/>
</dbReference>
<dbReference type="Gene3D" id="2.60.40.1890">
    <property type="entry name" value="PCu(A)C copper chaperone"/>
    <property type="match status" value="1"/>
</dbReference>
<dbReference type="EMBL" id="JASATX010000001">
    <property type="protein sequence ID" value="MDI2098269.1"/>
    <property type="molecule type" value="Genomic_DNA"/>
</dbReference>
<organism evidence="2 3">
    <name type="scientific">Ruicaihuangia caeni</name>
    <dbReference type="NCBI Taxonomy" id="3042517"/>
    <lineage>
        <taxon>Bacteria</taxon>
        <taxon>Bacillati</taxon>
        <taxon>Actinomycetota</taxon>
        <taxon>Actinomycetes</taxon>
        <taxon>Micrococcales</taxon>
        <taxon>Microbacteriaceae</taxon>
        <taxon>Ruicaihuangia</taxon>
    </lineage>
</organism>
<dbReference type="PROSITE" id="PS51318">
    <property type="entry name" value="TAT"/>
    <property type="match status" value="1"/>
</dbReference>
<dbReference type="PANTHER" id="PTHR36302">
    <property type="entry name" value="BLR7088 PROTEIN"/>
    <property type="match status" value="1"/>
</dbReference>
<gene>
    <name evidence="2" type="ORF">QF206_04725</name>
</gene>
<protein>
    <submittedName>
        <fullName evidence="2">Copper chaperone PCu(A)C</fullName>
    </submittedName>
</protein>
<feature type="compositionally biased region" description="Basic and acidic residues" evidence="1">
    <location>
        <begin position="191"/>
        <end position="215"/>
    </location>
</feature>
<dbReference type="InterPro" id="IPR007410">
    <property type="entry name" value="LpqE-like"/>
</dbReference>
<accession>A0AAW6T7H3</accession>
<evidence type="ECO:0000256" key="1">
    <source>
        <dbReference type="SAM" id="MobiDB-lite"/>
    </source>
</evidence>